<dbReference type="Proteomes" id="UP000317043">
    <property type="component" value="Unassembled WGS sequence"/>
</dbReference>
<feature type="transmembrane region" description="Helical" evidence="1">
    <location>
        <begin position="21"/>
        <end position="42"/>
    </location>
</feature>
<comment type="caution">
    <text evidence="2">The sequence shown here is derived from an EMBL/GenBank/DDBJ whole genome shotgun (WGS) entry which is preliminary data.</text>
</comment>
<accession>A0A543AXA9</accession>
<feature type="transmembrane region" description="Helical" evidence="1">
    <location>
        <begin position="54"/>
        <end position="78"/>
    </location>
</feature>
<keyword evidence="1" id="KW-1133">Transmembrane helix</keyword>
<protein>
    <submittedName>
        <fullName evidence="2">Uncharacterized protein</fullName>
    </submittedName>
</protein>
<organism evidence="2 3">
    <name type="scientific">Stackebrandtia endophytica</name>
    <dbReference type="NCBI Taxonomy" id="1496996"/>
    <lineage>
        <taxon>Bacteria</taxon>
        <taxon>Bacillati</taxon>
        <taxon>Actinomycetota</taxon>
        <taxon>Actinomycetes</taxon>
        <taxon>Glycomycetales</taxon>
        <taxon>Glycomycetaceae</taxon>
        <taxon>Stackebrandtia</taxon>
    </lineage>
</organism>
<evidence type="ECO:0000313" key="3">
    <source>
        <dbReference type="Proteomes" id="UP000317043"/>
    </source>
</evidence>
<dbReference type="AlphaFoldDB" id="A0A543AXA9"/>
<keyword evidence="1" id="KW-0812">Transmembrane</keyword>
<dbReference type="InParanoid" id="A0A543AXA9"/>
<gene>
    <name evidence="2" type="ORF">FB566_2763</name>
</gene>
<dbReference type="RefSeq" id="WP_142039755.1">
    <property type="nucleotide sequence ID" value="NZ_JBHTGS010000001.1"/>
</dbReference>
<feature type="transmembrane region" description="Helical" evidence="1">
    <location>
        <begin position="99"/>
        <end position="121"/>
    </location>
</feature>
<proteinExistence type="predicted"/>
<evidence type="ECO:0000256" key="1">
    <source>
        <dbReference type="SAM" id="Phobius"/>
    </source>
</evidence>
<reference evidence="2 3" key="1">
    <citation type="submission" date="2019-06" db="EMBL/GenBank/DDBJ databases">
        <title>Sequencing the genomes of 1000 actinobacteria strains.</title>
        <authorList>
            <person name="Klenk H.-P."/>
        </authorList>
    </citation>
    <scope>NUCLEOTIDE SEQUENCE [LARGE SCALE GENOMIC DNA]</scope>
    <source>
        <strain evidence="2 3">DSM 45928</strain>
    </source>
</reference>
<dbReference type="EMBL" id="VFOW01000001">
    <property type="protein sequence ID" value="TQL77212.1"/>
    <property type="molecule type" value="Genomic_DNA"/>
</dbReference>
<dbReference type="OrthoDB" id="3385690at2"/>
<sequence>MNQLRYGLRVARDAANWSIRLYFNKFWPIVGVSMIPTVQRFWLVGQTESPPTALTVAGEILAQGSRVLLVWLLLRYVFTGHPALATLTVQQRWDRFTAFVDRHTGAFVTQFGVLALAVLAFDRLPDLLMTALVPPDDLPLITAIVVAAKNPTVIALTLVWMCGAAGVMALRTIEVDSPKVTTPHQ</sequence>
<evidence type="ECO:0000313" key="2">
    <source>
        <dbReference type="EMBL" id="TQL77212.1"/>
    </source>
</evidence>
<keyword evidence="1" id="KW-0472">Membrane</keyword>
<keyword evidence="3" id="KW-1185">Reference proteome</keyword>
<feature type="transmembrane region" description="Helical" evidence="1">
    <location>
        <begin position="141"/>
        <end position="170"/>
    </location>
</feature>
<name>A0A543AXA9_9ACTN</name>